<evidence type="ECO:0000313" key="2">
    <source>
        <dbReference type="Proteomes" id="UP000481861"/>
    </source>
</evidence>
<protein>
    <recommendedName>
        <fullName evidence="3">F-box domain-containing protein</fullName>
    </recommendedName>
</protein>
<evidence type="ECO:0008006" key="3">
    <source>
        <dbReference type="Google" id="ProtNLM"/>
    </source>
</evidence>
<keyword evidence="2" id="KW-1185">Reference proteome</keyword>
<dbReference type="EMBL" id="JAADJZ010000023">
    <property type="protein sequence ID" value="KAF2867474.1"/>
    <property type="molecule type" value="Genomic_DNA"/>
</dbReference>
<sequence>MEAPLAGALLVLVPKLTHLEINVVSHLVNLQDMARAQSPLTALFGLGIDPEMLDLATVPGLRNITHLTFRAKVFEWAWTGLPKLMYLTLGEDTEIAIPAGHGPMLESRNTELEIGLWIHDLNAASLKLTNLPRFLQCRARVENLYIQLHNWRLTVTNSGSFHELDDVIYIDFIEPIQNLSEFTKLAHLEVTYEALLSDDYPGVAAAPIKELFPPSIRLLVICNPMLNVLEWLGELLASRAYLPDLEIVLLKHMYPAVTDLEDSGIEIIVEFVGEWNEDWDDENYDPLAFELFEHLEL</sequence>
<name>A0A7C8I0J9_9PLEO</name>
<comment type="caution">
    <text evidence="1">The sequence shown here is derived from an EMBL/GenBank/DDBJ whole genome shotgun (WGS) entry which is preliminary data.</text>
</comment>
<dbReference type="AlphaFoldDB" id="A0A7C8I0J9"/>
<gene>
    <name evidence="1" type="ORF">BDV95DRAFT_610866</name>
</gene>
<reference evidence="1 2" key="1">
    <citation type="submission" date="2020-01" db="EMBL/GenBank/DDBJ databases">
        <authorList>
            <consortium name="DOE Joint Genome Institute"/>
            <person name="Haridas S."/>
            <person name="Albert R."/>
            <person name="Binder M."/>
            <person name="Bloem J."/>
            <person name="Labutti K."/>
            <person name="Salamov A."/>
            <person name="Andreopoulos B."/>
            <person name="Baker S.E."/>
            <person name="Barry K."/>
            <person name="Bills G."/>
            <person name="Bluhm B.H."/>
            <person name="Cannon C."/>
            <person name="Castanera R."/>
            <person name="Culley D.E."/>
            <person name="Daum C."/>
            <person name="Ezra D."/>
            <person name="Gonzalez J.B."/>
            <person name="Henrissat B."/>
            <person name="Kuo A."/>
            <person name="Liang C."/>
            <person name="Lipzen A."/>
            <person name="Lutzoni F."/>
            <person name="Magnuson J."/>
            <person name="Mondo S."/>
            <person name="Nolan M."/>
            <person name="Ohm R."/>
            <person name="Pangilinan J."/>
            <person name="Park H.-J.H."/>
            <person name="Ramirez L."/>
            <person name="Alfaro M."/>
            <person name="Sun H."/>
            <person name="Tritt A."/>
            <person name="Yoshinaga Y."/>
            <person name="Zwiers L.-H.L."/>
            <person name="Turgeon B.G."/>
            <person name="Goodwin S.B."/>
            <person name="Spatafora J.W."/>
            <person name="Crous P.W."/>
            <person name="Grigoriev I.V."/>
        </authorList>
    </citation>
    <scope>NUCLEOTIDE SEQUENCE [LARGE SCALE GENOMIC DNA]</scope>
    <source>
        <strain evidence="1 2">CBS 611.86</strain>
    </source>
</reference>
<organism evidence="1 2">
    <name type="scientific">Massariosphaeria phaeospora</name>
    <dbReference type="NCBI Taxonomy" id="100035"/>
    <lineage>
        <taxon>Eukaryota</taxon>
        <taxon>Fungi</taxon>
        <taxon>Dikarya</taxon>
        <taxon>Ascomycota</taxon>
        <taxon>Pezizomycotina</taxon>
        <taxon>Dothideomycetes</taxon>
        <taxon>Pleosporomycetidae</taxon>
        <taxon>Pleosporales</taxon>
        <taxon>Pleosporales incertae sedis</taxon>
        <taxon>Massariosphaeria</taxon>
    </lineage>
</organism>
<proteinExistence type="predicted"/>
<evidence type="ECO:0000313" key="1">
    <source>
        <dbReference type="EMBL" id="KAF2867474.1"/>
    </source>
</evidence>
<accession>A0A7C8I0J9</accession>
<dbReference type="Proteomes" id="UP000481861">
    <property type="component" value="Unassembled WGS sequence"/>
</dbReference>